<comment type="caution">
    <text evidence="7">The sequence shown here is derived from an EMBL/GenBank/DDBJ whole genome shotgun (WGS) entry which is preliminary data.</text>
</comment>
<dbReference type="HAMAP" id="MF_01368">
    <property type="entry name" value="Ribosomal_bL17"/>
    <property type="match status" value="1"/>
</dbReference>
<keyword evidence="3 4" id="KW-0687">Ribonucleoprotein</keyword>
<dbReference type="InterPro" id="IPR036373">
    <property type="entry name" value="Ribosomal_bL17_sf"/>
</dbReference>
<evidence type="ECO:0000256" key="6">
    <source>
        <dbReference type="SAM" id="MobiDB-lite"/>
    </source>
</evidence>
<evidence type="ECO:0000256" key="2">
    <source>
        <dbReference type="ARBA" id="ARBA00022980"/>
    </source>
</evidence>
<accession>A0A1G1WGJ2</accession>
<sequence length="177" mass="19693">MKHRISHKKLSRDTNARRALLKNLATSLVLHERIVTTTAKAKAIRPFVEKLITKAKEDSLGSRRYLSAKLDKETAVEKMLELVGPTFKERPGGYTRVVKLSPRVGDKADQSLVEFVENISEVAAKKKLAKKKSVAGAKKESVKETTKKKVIKPKTKTNVKSKQSKSKTAATKKTKAK</sequence>
<feature type="compositionally biased region" description="Basic and acidic residues" evidence="6">
    <location>
        <begin position="137"/>
        <end position="147"/>
    </location>
</feature>
<comment type="similarity">
    <text evidence="1 4 5">Belongs to the bacterial ribosomal protein bL17 family.</text>
</comment>
<gene>
    <name evidence="4" type="primary">rplQ</name>
    <name evidence="7" type="ORF">A2Z11_02210</name>
</gene>
<dbReference type="AlphaFoldDB" id="A0A1G1WGJ2"/>
<dbReference type="InterPro" id="IPR000456">
    <property type="entry name" value="Ribosomal_bL17"/>
</dbReference>
<evidence type="ECO:0000313" key="7">
    <source>
        <dbReference type="EMBL" id="OGY26764.1"/>
    </source>
</evidence>
<keyword evidence="2 4" id="KW-0689">Ribosomal protein</keyword>
<dbReference type="PROSITE" id="PS01167">
    <property type="entry name" value="RIBOSOMAL_L17"/>
    <property type="match status" value="1"/>
</dbReference>
<dbReference type="NCBIfam" id="TIGR00059">
    <property type="entry name" value="L17"/>
    <property type="match status" value="1"/>
</dbReference>
<dbReference type="Pfam" id="PF01196">
    <property type="entry name" value="Ribosomal_L17"/>
    <property type="match status" value="1"/>
</dbReference>
<dbReference type="InterPro" id="IPR047859">
    <property type="entry name" value="Ribosomal_bL17_CS"/>
</dbReference>
<protein>
    <recommendedName>
        <fullName evidence="4">Large ribosomal subunit protein bL17</fullName>
    </recommendedName>
</protein>
<evidence type="ECO:0000256" key="5">
    <source>
        <dbReference type="RuleBase" id="RU000660"/>
    </source>
</evidence>
<dbReference type="PANTHER" id="PTHR14413:SF16">
    <property type="entry name" value="LARGE RIBOSOMAL SUBUNIT PROTEIN BL17M"/>
    <property type="match status" value="1"/>
</dbReference>
<dbReference type="SUPFAM" id="SSF64263">
    <property type="entry name" value="Prokaryotic ribosomal protein L17"/>
    <property type="match status" value="1"/>
</dbReference>
<proteinExistence type="inferred from homology"/>
<dbReference type="GO" id="GO:0003735">
    <property type="term" value="F:structural constituent of ribosome"/>
    <property type="evidence" value="ECO:0007669"/>
    <property type="project" value="InterPro"/>
</dbReference>
<dbReference type="STRING" id="1802596.A2Z11_02210"/>
<feature type="region of interest" description="Disordered" evidence="6">
    <location>
        <begin position="133"/>
        <end position="177"/>
    </location>
</feature>
<dbReference type="GO" id="GO:0022625">
    <property type="term" value="C:cytosolic large ribosomal subunit"/>
    <property type="evidence" value="ECO:0007669"/>
    <property type="project" value="TreeGrafter"/>
</dbReference>
<dbReference type="EMBL" id="MHCS01000010">
    <property type="protein sequence ID" value="OGY26764.1"/>
    <property type="molecule type" value="Genomic_DNA"/>
</dbReference>
<evidence type="ECO:0000256" key="1">
    <source>
        <dbReference type="ARBA" id="ARBA00008777"/>
    </source>
</evidence>
<dbReference type="Gene3D" id="3.90.1030.10">
    <property type="entry name" value="Ribosomal protein L17"/>
    <property type="match status" value="1"/>
</dbReference>
<evidence type="ECO:0000256" key="3">
    <source>
        <dbReference type="ARBA" id="ARBA00023274"/>
    </source>
</evidence>
<feature type="compositionally biased region" description="Basic residues" evidence="6">
    <location>
        <begin position="148"/>
        <end position="177"/>
    </location>
</feature>
<name>A0A1G1WGJ2_9BACT</name>
<dbReference type="Proteomes" id="UP000176389">
    <property type="component" value="Unassembled WGS sequence"/>
</dbReference>
<comment type="subunit">
    <text evidence="4">Part of the 50S ribosomal subunit. Contacts protein L32.</text>
</comment>
<dbReference type="GO" id="GO:0006412">
    <property type="term" value="P:translation"/>
    <property type="evidence" value="ECO:0007669"/>
    <property type="project" value="UniProtKB-UniRule"/>
</dbReference>
<evidence type="ECO:0000313" key="8">
    <source>
        <dbReference type="Proteomes" id="UP000176389"/>
    </source>
</evidence>
<evidence type="ECO:0000256" key="4">
    <source>
        <dbReference type="HAMAP-Rule" id="MF_01368"/>
    </source>
</evidence>
<dbReference type="PANTHER" id="PTHR14413">
    <property type="entry name" value="RIBOSOMAL PROTEIN L17"/>
    <property type="match status" value="1"/>
</dbReference>
<organism evidence="7 8">
    <name type="scientific">Candidatus Woykebacteria bacterium RBG_16_43_9</name>
    <dbReference type="NCBI Taxonomy" id="1802596"/>
    <lineage>
        <taxon>Bacteria</taxon>
        <taxon>Candidatus Woykeibacteriota</taxon>
    </lineage>
</organism>
<reference evidence="7 8" key="1">
    <citation type="journal article" date="2016" name="Nat. Commun.">
        <title>Thousands of microbial genomes shed light on interconnected biogeochemical processes in an aquifer system.</title>
        <authorList>
            <person name="Anantharaman K."/>
            <person name="Brown C.T."/>
            <person name="Hug L.A."/>
            <person name="Sharon I."/>
            <person name="Castelle C.J."/>
            <person name="Probst A.J."/>
            <person name="Thomas B.C."/>
            <person name="Singh A."/>
            <person name="Wilkins M.J."/>
            <person name="Karaoz U."/>
            <person name="Brodie E.L."/>
            <person name="Williams K.H."/>
            <person name="Hubbard S.S."/>
            <person name="Banfield J.F."/>
        </authorList>
    </citation>
    <scope>NUCLEOTIDE SEQUENCE [LARGE SCALE GENOMIC DNA]</scope>
</reference>